<organism evidence="2 3">
    <name type="scientific">Wolfiporia cocos (strain MD-104)</name>
    <name type="common">Brown rot fungus</name>
    <dbReference type="NCBI Taxonomy" id="742152"/>
    <lineage>
        <taxon>Eukaryota</taxon>
        <taxon>Fungi</taxon>
        <taxon>Dikarya</taxon>
        <taxon>Basidiomycota</taxon>
        <taxon>Agaricomycotina</taxon>
        <taxon>Agaricomycetes</taxon>
        <taxon>Polyporales</taxon>
        <taxon>Phaeolaceae</taxon>
        <taxon>Wolfiporia</taxon>
    </lineage>
</organism>
<keyword evidence="3" id="KW-1185">Reference proteome</keyword>
<feature type="region of interest" description="Disordered" evidence="1">
    <location>
        <begin position="401"/>
        <end position="425"/>
    </location>
</feature>
<feature type="compositionally biased region" description="Acidic residues" evidence="1">
    <location>
        <begin position="206"/>
        <end position="217"/>
    </location>
</feature>
<proteinExistence type="predicted"/>
<feature type="region of interest" description="Disordered" evidence="1">
    <location>
        <begin position="173"/>
        <end position="246"/>
    </location>
</feature>
<feature type="region of interest" description="Disordered" evidence="1">
    <location>
        <begin position="267"/>
        <end position="333"/>
    </location>
</feature>
<dbReference type="Proteomes" id="UP000218811">
    <property type="component" value="Unassembled WGS sequence"/>
</dbReference>
<name>A0A2H3JI39_WOLCO</name>
<feature type="compositionally biased region" description="Basic and acidic residues" evidence="1">
    <location>
        <begin position="285"/>
        <end position="302"/>
    </location>
</feature>
<feature type="compositionally biased region" description="Acidic residues" evidence="1">
    <location>
        <begin position="233"/>
        <end position="242"/>
    </location>
</feature>
<dbReference type="EMBL" id="KB468123">
    <property type="protein sequence ID" value="PCH41842.1"/>
    <property type="molecule type" value="Genomic_DNA"/>
</dbReference>
<reference evidence="2 3" key="1">
    <citation type="journal article" date="2012" name="Science">
        <title>The Paleozoic origin of enzymatic lignin decomposition reconstructed from 31 fungal genomes.</title>
        <authorList>
            <person name="Floudas D."/>
            <person name="Binder M."/>
            <person name="Riley R."/>
            <person name="Barry K."/>
            <person name="Blanchette R.A."/>
            <person name="Henrissat B."/>
            <person name="Martinez A.T."/>
            <person name="Otillar R."/>
            <person name="Spatafora J.W."/>
            <person name="Yadav J.S."/>
            <person name="Aerts A."/>
            <person name="Benoit I."/>
            <person name="Boyd A."/>
            <person name="Carlson A."/>
            <person name="Copeland A."/>
            <person name="Coutinho P.M."/>
            <person name="de Vries R.P."/>
            <person name="Ferreira P."/>
            <person name="Findley K."/>
            <person name="Foster B."/>
            <person name="Gaskell J."/>
            <person name="Glotzer D."/>
            <person name="Gorecki P."/>
            <person name="Heitman J."/>
            <person name="Hesse C."/>
            <person name="Hori C."/>
            <person name="Igarashi K."/>
            <person name="Jurgens J.A."/>
            <person name="Kallen N."/>
            <person name="Kersten P."/>
            <person name="Kohler A."/>
            <person name="Kuees U."/>
            <person name="Kumar T.K.A."/>
            <person name="Kuo A."/>
            <person name="LaButti K."/>
            <person name="Larrondo L.F."/>
            <person name="Lindquist E."/>
            <person name="Ling A."/>
            <person name="Lombard V."/>
            <person name="Lucas S."/>
            <person name="Lundell T."/>
            <person name="Martin R."/>
            <person name="McLaughlin D.J."/>
            <person name="Morgenstern I."/>
            <person name="Morin E."/>
            <person name="Murat C."/>
            <person name="Nagy L.G."/>
            <person name="Nolan M."/>
            <person name="Ohm R.A."/>
            <person name="Patyshakuliyeva A."/>
            <person name="Rokas A."/>
            <person name="Ruiz-Duenas F.J."/>
            <person name="Sabat G."/>
            <person name="Salamov A."/>
            <person name="Samejima M."/>
            <person name="Schmutz J."/>
            <person name="Slot J.C."/>
            <person name="St John F."/>
            <person name="Stenlid J."/>
            <person name="Sun H."/>
            <person name="Sun S."/>
            <person name="Syed K."/>
            <person name="Tsang A."/>
            <person name="Wiebenga A."/>
            <person name="Young D."/>
            <person name="Pisabarro A."/>
            <person name="Eastwood D.C."/>
            <person name="Martin F."/>
            <person name="Cullen D."/>
            <person name="Grigoriev I.V."/>
            <person name="Hibbett D.S."/>
        </authorList>
    </citation>
    <scope>NUCLEOTIDE SEQUENCE [LARGE SCALE GENOMIC DNA]</scope>
    <source>
        <strain evidence="2 3">MD-104</strain>
    </source>
</reference>
<gene>
    <name evidence="2" type="ORF">WOLCODRAFT_159358</name>
</gene>
<accession>A0A2H3JI39</accession>
<feature type="region of interest" description="Disordered" evidence="1">
    <location>
        <begin position="1"/>
        <end position="67"/>
    </location>
</feature>
<feature type="compositionally biased region" description="Basic and acidic residues" evidence="1">
    <location>
        <begin position="191"/>
        <end position="205"/>
    </location>
</feature>
<evidence type="ECO:0000313" key="3">
    <source>
        <dbReference type="Proteomes" id="UP000218811"/>
    </source>
</evidence>
<protein>
    <submittedName>
        <fullName evidence="2">Uncharacterized protein</fullName>
    </submittedName>
</protein>
<sequence length="515" mass="56057">MVQAAVPQPHRRLPPQDASLDPAPSTARSHAKSSTPSTSKRGKITQVKKGQIVEKPKSTKPHPRPSEKAVRSVLSCTNCLAHEQLCTIDSSCRSRCEQCSKVNGACNLVPKSLNSKNEFYQLKGRQAIDISEKFQNRYQDKRSRPPEFHRLQIIYFDQSNGFVFDDRTLRSEEEHAKLPRPVASQQGVEKASQEKAKGKARAKEPMEDEDADGEVEKDDITNYEDERMSSQQEEQEEQEESSPDQVQDWLDRMKKTSSWQVYEDRLTADDEIRAGPSTGPQSSRETSELRRSRRVANRESHNAGHGNSTGASVGPAPPVTVRNPQPGVDTEGNYRRYRSQVGDDRDQLLQAIKDIGALLEGITHKVGGLENAIHELSAGQLGMQTQVEALRQVTMQLTATSAGPSHRNPASAAHGLTSSQDNFSASSAGEMMVPSVGGLTATSTGKATATSTGEITATSTGVITATSTGVITATSTGEITATSVGHRDLHGRDYRDPRGHGDSTLHSRGHCAVCI</sequence>
<evidence type="ECO:0000313" key="2">
    <source>
        <dbReference type="EMBL" id="PCH41842.1"/>
    </source>
</evidence>
<dbReference type="AlphaFoldDB" id="A0A2H3JI39"/>
<evidence type="ECO:0000256" key="1">
    <source>
        <dbReference type="SAM" id="MobiDB-lite"/>
    </source>
</evidence>
<feature type="compositionally biased region" description="Polar residues" evidence="1">
    <location>
        <begin position="26"/>
        <end position="39"/>
    </location>
</feature>
<feature type="compositionally biased region" description="Polar residues" evidence="1">
    <location>
        <begin position="416"/>
        <end position="425"/>
    </location>
</feature>
<feature type="compositionally biased region" description="Basic and acidic residues" evidence="1">
    <location>
        <begin position="218"/>
        <end position="228"/>
    </location>
</feature>